<keyword evidence="3" id="KW-1185">Reference proteome</keyword>
<organism evidence="2 3">
    <name type="scientific">Haloactinomyces albus</name>
    <dbReference type="NCBI Taxonomy" id="1352928"/>
    <lineage>
        <taxon>Bacteria</taxon>
        <taxon>Bacillati</taxon>
        <taxon>Actinomycetota</taxon>
        <taxon>Actinomycetes</taxon>
        <taxon>Actinopolysporales</taxon>
        <taxon>Actinopolysporaceae</taxon>
        <taxon>Haloactinomyces</taxon>
    </lineage>
</organism>
<reference evidence="2" key="1">
    <citation type="submission" date="2023-07" db="EMBL/GenBank/DDBJ databases">
        <title>Sequencing the genomes of 1000 actinobacteria strains.</title>
        <authorList>
            <person name="Klenk H.-P."/>
        </authorList>
    </citation>
    <scope>NUCLEOTIDE SEQUENCE</scope>
    <source>
        <strain evidence="2">DSM 45977</strain>
    </source>
</reference>
<dbReference type="Gene3D" id="2.40.380.10">
    <property type="entry name" value="FomD-like"/>
    <property type="match status" value="1"/>
</dbReference>
<dbReference type="RefSeq" id="WP_310269071.1">
    <property type="nucleotide sequence ID" value="NZ_JAVDXW010000001.1"/>
</dbReference>
<proteinExistence type="predicted"/>
<dbReference type="EMBL" id="JAVDXW010000001">
    <property type="protein sequence ID" value="MDR7300387.1"/>
    <property type="molecule type" value="Genomic_DNA"/>
</dbReference>
<dbReference type="InterPro" id="IPR014465">
    <property type="entry name" value="UCP012622"/>
</dbReference>
<dbReference type="InterPro" id="IPR007295">
    <property type="entry name" value="DUF402"/>
</dbReference>
<feature type="domain" description="DUF402" evidence="1">
    <location>
        <begin position="32"/>
        <end position="164"/>
    </location>
</feature>
<gene>
    <name evidence="2" type="ORF">JOF55_000568</name>
</gene>
<accession>A0AAE4CLX2</accession>
<dbReference type="AlphaFoldDB" id="A0AAE4CLX2"/>
<dbReference type="PIRSF" id="PIRSF012622">
    <property type="entry name" value="UCP012622"/>
    <property type="match status" value="1"/>
</dbReference>
<protein>
    <submittedName>
        <fullName evidence="2">RNA-binding protein associated with RNAse of E/G family</fullName>
    </submittedName>
</protein>
<dbReference type="InterPro" id="IPR035930">
    <property type="entry name" value="FomD-like_sf"/>
</dbReference>
<dbReference type="Pfam" id="PF04167">
    <property type="entry name" value="DUF402"/>
    <property type="match status" value="1"/>
</dbReference>
<dbReference type="Proteomes" id="UP001180845">
    <property type="component" value="Unassembled WGS sequence"/>
</dbReference>
<dbReference type="SUPFAM" id="SSF159234">
    <property type="entry name" value="FomD-like"/>
    <property type="match status" value="1"/>
</dbReference>
<evidence type="ECO:0000259" key="1">
    <source>
        <dbReference type="Pfam" id="PF04167"/>
    </source>
</evidence>
<sequence>MTTQREIADQLGLPIHPPKVETFDFESRTNTDSKQRVRAVDEYRMEPFGLYMARPMTGHPKLSYLESWLLPELGIRVTDFTWRPGHQRAQDFYVDIVSIETGRARWRSVDLYLDISVGTGQYAEVLDVDEFLLALRADLLDDMTAQHAMATTHTTLDGLARHGYDLPGWLRENGIDLFWQRHP</sequence>
<name>A0AAE4CLX2_9ACTN</name>
<evidence type="ECO:0000313" key="2">
    <source>
        <dbReference type="EMBL" id="MDR7300387.1"/>
    </source>
</evidence>
<evidence type="ECO:0000313" key="3">
    <source>
        <dbReference type="Proteomes" id="UP001180845"/>
    </source>
</evidence>
<comment type="caution">
    <text evidence="2">The sequence shown here is derived from an EMBL/GenBank/DDBJ whole genome shotgun (WGS) entry which is preliminary data.</text>
</comment>